<feature type="compositionally biased region" description="Basic and acidic residues" evidence="4">
    <location>
        <begin position="8"/>
        <end position="20"/>
    </location>
</feature>
<feature type="domain" description="HTH marR-type" evidence="5">
    <location>
        <begin position="28"/>
        <end position="162"/>
    </location>
</feature>
<dbReference type="InterPro" id="IPR023187">
    <property type="entry name" value="Tscrpt_reg_MarR-type_CS"/>
</dbReference>
<accession>A0A4R7PCB9</accession>
<dbReference type="Pfam" id="PF12802">
    <property type="entry name" value="MarR_2"/>
    <property type="match status" value="1"/>
</dbReference>
<dbReference type="PROSITE" id="PS50995">
    <property type="entry name" value="HTH_MARR_2"/>
    <property type="match status" value="1"/>
</dbReference>
<dbReference type="RefSeq" id="WP_133880315.1">
    <property type="nucleotide sequence ID" value="NZ_MWIN01000012.1"/>
</dbReference>
<dbReference type="InterPro" id="IPR011991">
    <property type="entry name" value="ArsR-like_HTH"/>
</dbReference>
<dbReference type="GO" id="GO:0006950">
    <property type="term" value="P:response to stress"/>
    <property type="evidence" value="ECO:0007669"/>
    <property type="project" value="TreeGrafter"/>
</dbReference>
<dbReference type="SUPFAM" id="SSF46785">
    <property type="entry name" value="Winged helix' DNA-binding domain"/>
    <property type="match status" value="1"/>
</dbReference>
<sequence length="175" mass="19233">MKGSQRLRHVDSSTPRMERALPDLPMASTVMVRLLRISVFGMSDFFEPVFRAVGLTDNSFHVLCLLVAAESGSDSPSELSEMVGTSRANMTRILDELVEDGFVTRATAPRDGRRQIVTITAAGRKKVRDTVPRVAGPLQIGFSELDDKEMAQLDLLLRKLTVSFDKSAHAMRAAA</sequence>
<evidence type="ECO:0000313" key="7">
    <source>
        <dbReference type="Proteomes" id="UP000295341"/>
    </source>
</evidence>
<name>A0A4R7PCB9_9GAMM</name>
<dbReference type="InterPro" id="IPR000835">
    <property type="entry name" value="HTH_MarR-typ"/>
</dbReference>
<dbReference type="PANTHER" id="PTHR33164">
    <property type="entry name" value="TRANSCRIPTIONAL REGULATOR, MARR FAMILY"/>
    <property type="match status" value="1"/>
</dbReference>
<feature type="region of interest" description="Disordered" evidence="4">
    <location>
        <begin position="1"/>
        <end position="20"/>
    </location>
</feature>
<proteinExistence type="predicted"/>
<organism evidence="6 7">
    <name type="scientific">Panacagrimonas perspica</name>
    <dbReference type="NCBI Taxonomy" id="381431"/>
    <lineage>
        <taxon>Bacteria</taxon>
        <taxon>Pseudomonadati</taxon>
        <taxon>Pseudomonadota</taxon>
        <taxon>Gammaproteobacteria</taxon>
        <taxon>Nevskiales</taxon>
        <taxon>Nevskiaceae</taxon>
        <taxon>Panacagrimonas</taxon>
    </lineage>
</organism>
<dbReference type="GO" id="GO:0003677">
    <property type="term" value="F:DNA binding"/>
    <property type="evidence" value="ECO:0007669"/>
    <property type="project" value="UniProtKB-KW"/>
</dbReference>
<keyword evidence="1" id="KW-0805">Transcription regulation</keyword>
<dbReference type="SMART" id="SM00347">
    <property type="entry name" value="HTH_MARR"/>
    <property type="match status" value="1"/>
</dbReference>
<reference evidence="6 7" key="1">
    <citation type="submission" date="2019-03" db="EMBL/GenBank/DDBJ databases">
        <title>Genomic Encyclopedia of Type Strains, Phase IV (KMG-IV): sequencing the most valuable type-strain genomes for metagenomic binning, comparative biology and taxonomic classification.</title>
        <authorList>
            <person name="Goeker M."/>
        </authorList>
    </citation>
    <scope>NUCLEOTIDE SEQUENCE [LARGE SCALE GENOMIC DNA]</scope>
    <source>
        <strain evidence="6 7">DSM 26377</strain>
    </source>
</reference>
<dbReference type="OrthoDB" id="32523at2"/>
<dbReference type="InterPro" id="IPR036390">
    <property type="entry name" value="WH_DNA-bd_sf"/>
</dbReference>
<dbReference type="PROSITE" id="PS01117">
    <property type="entry name" value="HTH_MARR_1"/>
    <property type="match status" value="1"/>
</dbReference>
<dbReference type="InterPro" id="IPR036388">
    <property type="entry name" value="WH-like_DNA-bd_sf"/>
</dbReference>
<evidence type="ECO:0000256" key="2">
    <source>
        <dbReference type="ARBA" id="ARBA00023125"/>
    </source>
</evidence>
<evidence type="ECO:0000256" key="3">
    <source>
        <dbReference type="ARBA" id="ARBA00023163"/>
    </source>
</evidence>
<dbReference type="AlphaFoldDB" id="A0A4R7PCB9"/>
<gene>
    <name evidence="6" type="ORF">DFR24_1136</name>
</gene>
<dbReference type="Proteomes" id="UP000295341">
    <property type="component" value="Unassembled WGS sequence"/>
</dbReference>
<dbReference type="PRINTS" id="PR00598">
    <property type="entry name" value="HTHMARR"/>
</dbReference>
<dbReference type="Gene3D" id="1.10.10.10">
    <property type="entry name" value="Winged helix-like DNA-binding domain superfamily/Winged helix DNA-binding domain"/>
    <property type="match status" value="1"/>
</dbReference>
<dbReference type="CDD" id="cd00090">
    <property type="entry name" value="HTH_ARSR"/>
    <property type="match status" value="1"/>
</dbReference>
<keyword evidence="7" id="KW-1185">Reference proteome</keyword>
<keyword evidence="2" id="KW-0238">DNA-binding</keyword>
<comment type="caution">
    <text evidence="6">The sequence shown here is derived from an EMBL/GenBank/DDBJ whole genome shotgun (WGS) entry which is preliminary data.</text>
</comment>
<evidence type="ECO:0000256" key="1">
    <source>
        <dbReference type="ARBA" id="ARBA00023015"/>
    </source>
</evidence>
<dbReference type="InterPro" id="IPR039422">
    <property type="entry name" value="MarR/SlyA-like"/>
</dbReference>
<evidence type="ECO:0000259" key="5">
    <source>
        <dbReference type="PROSITE" id="PS50995"/>
    </source>
</evidence>
<dbReference type="PANTHER" id="PTHR33164:SF43">
    <property type="entry name" value="HTH-TYPE TRANSCRIPTIONAL REPRESSOR YETL"/>
    <property type="match status" value="1"/>
</dbReference>
<dbReference type="EMBL" id="SOBT01000008">
    <property type="protein sequence ID" value="TDU31755.1"/>
    <property type="molecule type" value="Genomic_DNA"/>
</dbReference>
<dbReference type="GO" id="GO:0003700">
    <property type="term" value="F:DNA-binding transcription factor activity"/>
    <property type="evidence" value="ECO:0007669"/>
    <property type="project" value="InterPro"/>
</dbReference>
<evidence type="ECO:0000313" key="6">
    <source>
        <dbReference type="EMBL" id="TDU31755.1"/>
    </source>
</evidence>
<protein>
    <submittedName>
        <fullName evidence="6">MarR family transcriptional repressor of emrRAB</fullName>
    </submittedName>
</protein>
<evidence type="ECO:0000256" key="4">
    <source>
        <dbReference type="SAM" id="MobiDB-lite"/>
    </source>
</evidence>
<keyword evidence="3" id="KW-0804">Transcription</keyword>